<dbReference type="PROSITE" id="PS50250">
    <property type="entry name" value="PCI"/>
    <property type="match status" value="1"/>
</dbReference>
<dbReference type="SMART" id="SM00088">
    <property type="entry name" value="PINT"/>
    <property type="match status" value="1"/>
</dbReference>
<dbReference type="GO" id="GO:0043161">
    <property type="term" value="P:proteasome-mediated ubiquitin-dependent protein catabolic process"/>
    <property type="evidence" value="ECO:0007669"/>
    <property type="project" value="TreeGrafter"/>
</dbReference>
<name>A0A7S2DUN5_9STRA</name>
<organism evidence="3">
    <name type="scientific">Octactis speculum</name>
    <dbReference type="NCBI Taxonomy" id="3111310"/>
    <lineage>
        <taxon>Eukaryota</taxon>
        <taxon>Sar</taxon>
        <taxon>Stramenopiles</taxon>
        <taxon>Ochrophyta</taxon>
        <taxon>Dictyochophyceae</taxon>
        <taxon>Dictyochales</taxon>
        <taxon>Dictyochaceae</taxon>
        <taxon>Octactis</taxon>
    </lineage>
</organism>
<evidence type="ECO:0000259" key="2">
    <source>
        <dbReference type="PROSITE" id="PS50250"/>
    </source>
</evidence>
<dbReference type="GO" id="GO:0000502">
    <property type="term" value="C:proteasome complex"/>
    <property type="evidence" value="ECO:0007669"/>
    <property type="project" value="UniProtKB-KW"/>
</dbReference>
<dbReference type="Pfam" id="PF21154">
    <property type="entry name" value="RPN7_PSMD6_C"/>
    <property type="match status" value="1"/>
</dbReference>
<evidence type="ECO:0000313" key="3">
    <source>
        <dbReference type="EMBL" id="CAD9463037.1"/>
    </source>
</evidence>
<dbReference type="PANTHER" id="PTHR14145">
    <property type="entry name" value="26S PROTESOME SUBUNIT 6"/>
    <property type="match status" value="1"/>
</dbReference>
<dbReference type="FunFam" id="1.25.40.570:FF:000005">
    <property type="entry name" value="26S proteasome regulatory subunit N7"/>
    <property type="match status" value="1"/>
</dbReference>
<dbReference type="Gene3D" id="1.25.40.570">
    <property type="match status" value="1"/>
</dbReference>
<gene>
    <name evidence="3" type="ORF">DSPE1174_LOCUS25240</name>
</gene>
<reference evidence="3" key="1">
    <citation type="submission" date="2021-01" db="EMBL/GenBank/DDBJ databases">
        <authorList>
            <person name="Corre E."/>
            <person name="Pelletier E."/>
            <person name="Niang G."/>
            <person name="Scheremetjew M."/>
            <person name="Finn R."/>
            <person name="Kale V."/>
            <person name="Holt S."/>
            <person name="Cochrane G."/>
            <person name="Meng A."/>
            <person name="Brown T."/>
            <person name="Cohen L."/>
        </authorList>
    </citation>
    <scope>NUCLEOTIDE SEQUENCE</scope>
    <source>
        <strain evidence="3">CCMP1381</strain>
    </source>
</reference>
<evidence type="ECO:0000256" key="1">
    <source>
        <dbReference type="ARBA" id="ARBA00022942"/>
    </source>
</evidence>
<dbReference type="AlphaFoldDB" id="A0A7S2DUN5"/>
<dbReference type="InterPro" id="IPR000717">
    <property type="entry name" value="PCI_dom"/>
</dbReference>
<accession>A0A7S2DUN5</accession>
<dbReference type="InterPro" id="IPR036390">
    <property type="entry name" value="WH_DNA-bd_sf"/>
</dbReference>
<proteinExistence type="predicted"/>
<sequence length="391" mass="43968">MAEDPDEVEEKTFPDMDLAQKVFLLECGLDSPEVLEATKTEILSVVKQDAMAPYYEFLCARFSWNVDDALLAEMTAANTTELAELKETVSGHEQHDGETEVLDALFAIAKFFARIGDKSQAFAAYDTIIEKAKVSTGKKIDAGMHKLRVALFYLDTSAAKKFIDAVKKLAENGGDWDRRNRIKVYESIFRLTERDFSTSAELLLGGLASFTCTEVCSYEKFVQYAVITNLLKLNRPDLKKKVVDGAEVLSVVQSLGPLPAMYEGLYHCDYQSFFRSLVPLYDLLLRDRYLSGHARFLIREFRILVYGQYLEAYKSVKLDTMAAAFGVSNSFLDSELSRFIATNRLSAKIDKVGGLVETNRPDAKNAQYHSMIKKGDVLLNQIQKLARVIDV</sequence>
<dbReference type="Pfam" id="PF10602">
    <property type="entry name" value="RPN7"/>
    <property type="match status" value="1"/>
</dbReference>
<protein>
    <recommendedName>
        <fullName evidence="2">PCI domain-containing protein</fullName>
    </recommendedName>
</protein>
<dbReference type="Pfam" id="PF01399">
    <property type="entry name" value="PCI"/>
    <property type="match status" value="1"/>
</dbReference>
<dbReference type="InterPro" id="IPR019585">
    <property type="entry name" value="Rpn7/CSN1"/>
</dbReference>
<dbReference type="PANTHER" id="PTHR14145:SF1">
    <property type="entry name" value="26S PROTEASOME NON-ATPASE REGULATORY SUBUNIT 6"/>
    <property type="match status" value="1"/>
</dbReference>
<dbReference type="InterPro" id="IPR049549">
    <property type="entry name" value="RPN7_PSMD6_C"/>
</dbReference>
<dbReference type="SUPFAM" id="SSF46785">
    <property type="entry name" value="Winged helix' DNA-binding domain"/>
    <property type="match status" value="1"/>
</dbReference>
<dbReference type="InterPro" id="IPR045135">
    <property type="entry name" value="Rpn7_N"/>
</dbReference>
<feature type="domain" description="PCI" evidence="2">
    <location>
        <begin position="195"/>
        <end position="363"/>
    </location>
</feature>
<dbReference type="EMBL" id="HBGS01048525">
    <property type="protein sequence ID" value="CAD9463037.1"/>
    <property type="molecule type" value="Transcribed_RNA"/>
</dbReference>
<keyword evidence="1" id="KW-0647">Proteasome</keyword>